<dbReference type="SUPFAM" id="SSF52540">
    <property type="entry name" value="P-loop containing nucleoside triphosphate hydrolases"/>
    <property type="match status" value="1"/>
</dbReference>
<dbReference type="NCBIfam" id="TIGR00152">
    <property type="entry name" value="dephospho-CoA kinase"/>
    <property type="match status" value="1"/>
</dbReference>
<dbReference type="GO" id="GO:0005524">
    <property type="term" value="F:ATP binding"/>
    <property type="evidence" value="ECO:0007669"/>
    <property type="project" value="UniProtKB-KW"/>
</dbReference>
<feature type="transmembrane region" description="Helical" evidence="3">
    <location>
        <begin position="208"/>
        <end position="230"/>
    </location>
</feature>
<keyword evidence="2" id="KW-0067">ATP-binding</keyword>
<evidence type="ECO:0008006" key="6">
    <source>
        <dbReference type="Google" id="ProtNLM"/>
    </source>
</evidence>
<dbReference type="PANTHER" id="PTHR10695">
    <property type="entry name" value="DEPHOSPHO-COA KINASE-RELATED"/>
    <property type="match status" value="1"/>
</dbReference>
<dbReference type="EMBL" id="CABIJS010000477">
    <property type="protein sequence ID" value="VUZ52202.1"/>
    <property type="molecule type" value="Genomic_DNA"/>
</dbReference>
<protein>
    <recommendedName>
        <fullName evidence="6">Dephospho-CoA kinase</fullName>
    </recommendedName>
</protein>
<reference evidence="4 5" key="1">
    <citation type="submission" date="2019-07" db="EMBL/GenBank/DDBJ databases">
        <authorList>
            <person name="Jastrzebski P J."/>
            <person name="Paukszto L."/>
            <person name="Jastrzebski P J."/>
        </authorList>
    </citation>
    <scope>NUCLEOTIDE SEQUENCE [LARGE SCALE GENOMIC DNA]</scope>
    <source>
        <strain evidence="4 5">WMS-il1</strain>
    </source>
</reference>
<dbReference type="CDD" id="cd02022">
    <property type="entry name" value="DPCK"/>
    <property type="match status" value="1"/>
</dbReference>
<evidence type="ECO:0000256" key="3">
    <source>
        <dbReference type="SAM" id="Phobius"/>
    </source>
</evidence>
<dbReference type="InterPro" id="IPR027417">
    <property type="entry name" value="P-loop_NTPase"/>
</dbReference>
<keyword evidence="5" id="KW-1185">Reference proteome</keyword>
<keyword evidence="3" id="KW-0812">Transmembrane</keyword>
<sequence length="231" mass="25911">MFLVGLTGGIATGKSTVSDLLKSKNIPVIDADVIARQLVDNDRQVQRAILKAFGPSVFSEDGTKVERDKLGSIVFSDPSKRKILNGIVHPVVFRRIAGQIFRNFLEGQPFVVMDIPLLFETRTMLWFVSDVIVVNCSQEVQLSRLLKRNPDLTREAAISRIEAQLPLATKVARATIVIDNERDNGFESLDEQVETCLIKLRKKAQNRFRWVIGICACFVAGAITLILYMFF</sequence>
<evidence type="ECO:0000256" key="2">
    <source>
        <dbReference type="ARBA" id="ARBA00022840"/>
    </source>
</evidence>
<dbReference type="AlphaFoldDB" id="A0A564YY92"/>
<name>A0A564YY92_HYMDI</name>
<keyword evidence="3" id="KW-1133">Transmembrane helix</keyword>
<dbReference type="GO" id="GO:0004140">
    <property type="term" value="F:dephospho-CoA kinase activity"/>
    <property type="evidence" value="ECO:0007669"/>
    <property type="project" value="InterPro"/>
</dbReference>
<dbReference type="Pfam" id="PF01121">
    <property type="entry name" value="CoaE"/>
    <property type="match status" value="1"/>
</dbReference>
<evidence type="ECO:0000313" key="4">
    <source>
        <dbReference type="EMBL" id="VUZ52202.1"/>
    </source>
</evidence>
<organism evidence="4 5">
    <name type="scientific">Hymenolepis diminuta</name>
    <name type="common">Rat tapeworm</name>
    <dbReference type="NCBI Taxonomy" id="6216"/>
    <lineage>
        <taxon>Eukaryota</taxon>
        <taxon>Metazoa</taxon>
        <taxon>Spiralia</taxon>
        <taxon>Lophotrochozoa</taxon>
        <taxon>Platyhelminthes</taxon>
        <taxon>Cestoda</taxon>
        <taxon>Eucestoda</taxon>
        <taxon>Cyclophyllidea</taxon>
        <taxon>Hymenolepididae</taxon>
        <taxon>Hymenolepis</taxon>
    </lineage>
</organism>
<accession>A0A564YY92</accession>
<gene>
    <name evidence="4" type="ORF">WMSIL1_LOCUS10807</name>
</gene>
<dbReference type="Gene3D" id="3.40.50.300">
    <property type="entry name" value="P-loop containing nucleotide triphosphate hydrolases"/>
    <property type="match status" value="1"/>
</dbReference>
<dbReference type="HAMAP" id="MF_00376">
    <property type="entry name" value="Dephospho_CoA_kinase"/>
    <property type="match status" value="1"/>
</dbReference>
<evidence type="ECO:0000256" key="1">
    <source>
        <dbReference type="ARBA" id="ARBA00022741"/>
    </source>
</evidence>
<keyword evidence="3" id="KW-0472">Membrane</keyword>
<evidence type="ECO:0000313" key="5">
    <source>
        <dbReference type="Proteomes" id="UP000321570"/>
    </source>
</evidence>
<dbReference type="InterPro" id="IPR001977">
    <property type="entry name" value="Depp_CoAkinase"/>
</dbReference>
<proteinExistence type="inferred from homology"/>
<dbReference type="GO" id="GO:0015937">
    <property type="term" value="P:coenzyme A biosynthetic process"/>
    <property type="evidence" value="ECO:0007669"/>
    <property type="project" value="InterPro"/>
</dbReference>
<dbReference type="Proteomes" id="UP000321570">
    <property type="component" value="Unassembled WGS sequence"/>
</dbReference>
<dbReference type="PANTHER" id="PTHR10695:SF46">
    <property type="entry name" value="BIFUNCTIONAL COENZYME A SYNTHASE-RELATED"/>
    <property type="match status" value="1"/>
</dbReference>
<keyword evidence="1" id="KW-0547">Nucleotide-binding</keyword>
<dbReference type="PROSITE" id="PS51219">
    <property type="entry name" value="DPCK"/>
    <property type="match status" value="1"/>
</dbReference>